<dbReference type="EMBL" id="MN740153">
    <property type="protein sequence ID" value="QHT90325.1"/>
    <property type="molecule type" value="Genomic_DNA"/>
</dbReference>
<accession>A0A6C0ID19</accession>
<name>A0A6C0ID19_9ZZZZ</name>
<evidence type="ECO:0000256" key="1">
    <source>
        <dbReference type="SAM" id="MobiDB-lite"/>
    </source>
</evidence>
<protein>
    <submittedName>
        <fullName evidence="2">Uncharacterized protein</fullName>
    </submittedName>
</protein>
<proteinExistence type="predicted"/>
<reference evidence="2" key="1">
    <citation type="journal article" date="2020" name="Nature">
        <title>Giant virus diversity and host interactions through global metagenomics.</title>
        <authorList>
            <person name="Schulz F."/>
            <person name="Roux S."/>
            <person name="Paez-Espino D."/>
            <person name="Jungbluth S."/>
            <person name="Walsh D.A."/>
            <person name="Denef V.J."/>
            <person name="McMahon K.D."/>
            <person name="Konstantinidis K.T."/>
            <person name="Eloe-Fadrosh E.A."/>
            <person name="Kyrpides N.C."/>
            <person name="Woyke T."/>
        </authorList>
    </citation>
    <scope>NUCLEOTIDE SEQUENCE</scope>
    <source>
        <strain evidence="2">GVMAG-M-3300023184-68</strain>
    </source>
</reference>
<organism evidence="2">
    <name type="scientific">viral metagenome</name>
    <dbReference type="NCBI Taxonomy" id="1070528"/>
    <lineage>
        <taxon>unclassified sequences</taxon>
        <taxon>metagenomes</taxon>
        <taxon>organismal metagenomes</taxon>
    </lineage>
</organism>
<dbReference type="AlphaFoldDB" id="A0A6C0ID19"/>
<sequence length="67" mass="7882">MNPWLSFVKQFYASERRRDSSKCRNSGTLKRVAKIYKCKKGLGNATKKSDHFRGSNPMHKRKTVRKH</sequence>
<feature type="compositionally biased region" description="Basic residues" evidence="1">
    <location>
        <begin position="58"/>
        <end position="67"/>
    </location>
</feature>
<evidence type="ECO:0000313" key="2">
    <source>
        <dbReference type="EMBL" id="QHT90325.1"/>
    </source>
</evidence>
<feature type="region of interest" description="Disordered" evidence="1">
    <location>
        <begin position="46"/>
        <end position="67"/>
    </location>
</feature>